<keyword evidence="2" id="KW-0472">Membrane</keyword>
<evidence type="ECO:0000313" key="7">
    <source>
        <dbReference type="Proteomes" id="UP001151699"/>
    </source>
</evidence>
<organism evidence="6 7">
    <name type="scientific">Pseudolycoriella hygida</name>
    <dbReference type="NCBI Taxonomy" id="35572"/>
    <lineage>
        <taxon>Eukaryota</taxon>
        <taxon>Metazoa</taxon>
        <taxon>Ecdysozoa</taxon>
        <taxon>Arthropoda</taxon>
        <taxon>Hexapoda</taxon>
        <taxon>Insecta</taxon>
        <taxon>Pterygota</taxon>
        <taxon>Neoptera</taxon>
        <taxon>Endopterygota</taxon>
        <taxon>Diptera</taxon>
        <taxon>Nematocera</taxon>
        <taxon>Sciaroidea</taxon>
        <taxon>Sciaridae</taxon>
        <taxon>Pseudolycoriella</taxon>
    </lineage>
</organism>
<dbReference type="GO" id="GO:0015288">
    <property type="term" value="F:porin activity"/>
    <property type="evidence" value="ECO:0007669"/>
    <property type="project" value="InterPro"/>
</dbReference>
<accession>A0A9Q0N8Q6</accession>
<feature type="domain" description="Porin" evidence="5">
    <location>
        <begin position="19"/>
        <end position="408"/>
    </location>
</feature>
<evidence type="ECO:0000256" key="1">
    <source>
        <dbReference type="ARBA" id="ARBA00004294"/>
    </source>
</evidence>
<dbReference type="Gene3D" id="2.40.160.10">
    <property type="entry name" value="Porin"/>
    <property type="match status" value="1"/>
</dbReference>
<name>A0A9Q0N8Q6_9DIPT</name>
<keyword evidence="2" id="KW-1134">Transmembrane beta strand</keyword>
<dbReference type="OrthoDB" id="8214159at2759"/>
<evidence type="ECO:0000256" key="3">
    <source>
        <dbReference type="ARBA" id="ARBA00022787"/>
    </source>
</evidence>
<evidence type="ECO:0000256" key="4">
    <source>
        <dbReference type="SAM" id="SignalP"/>
    </source>
</evidence>
<dbReference type="GO" id="GO:0005741">
    <property type="term" value="C:mitochondrial outer membrane"/>
    <property type="evidence" value="ECO:0007669"/>
    <property type="project" value="UniProtKB-SubCell"/>
</dbReference>
<reference evidence="6" key="1">
    <citation type="submission" date="2022-07" db="EMBL/GenBank/DDBJ databases">
        <authorList>
            <person name="Trinca V."/>
            <person name="Uliana J.V.C."/>
            <person name="Torres T.T."/>
            <person name="Ward R.J."/>
            <person name="Monesi N."/>
        </authorList>
    </citation>
    <scope>NUCLEOTIDE SEQUENCE</scope>
    <source>
        <strain evidence="6">HSMRA1968</strain>
        <tissue evidence="6">Whole embryos</tissue>
    </source>
</reference>
<gene>
    <name evidence="6" type="ORF">Bhyg_00328</name>
</gene>
<feature type="chain" id="PRO_5040499806" description="Porin domain-containing protein" evidence="4">
    <location>
        <begin position="20"/>
        <end position="435"/>
    </location>
</feature>
<keyword evidence="3" id="KW-0496">Mitochondrion</keyword>
<keyword evidence="4" id="KW-0732">Signal</keyword>
<evidence type="ECO:0000259" key="5">
    <source>
        <dbReference type="Pfam" id="PF13609"/>
    </source>
</evidence>
<dbReference type="EMBL" id="WJQU01000001">
    <property type="protein sequence ID" value="KAJ6645126.1"/>
    <property type="molecule type" value="Genomic_DNA"/>
</dbReference>
<sequence length="435" mass="47048">MKKLMMLLCFSCFSSIAFASGSATPADAASDTEIKLEGYFDFQSGYRSQRKLSGTSKNVTDNKKNLGFYTDAAFMATVKQELNDMTAGAKIVLLPTTKPKLSAAYNGSHIFLETDYGKVELGSPHDAASNMSVGTGSTAVPLAGCGWSKFAVLDDDNMKYKGLKPDFDTSGNSTFHMGSFSNDIDKTEASRKISYYTPEMQGFQFGISYIPDSANTGGNRNLKNLDDNGLSKLGVGITKVKVPDINGGKDNQVIINQNVKDAISAGISYKYEIIDDVSVKMAVTGEYGKPASKIIVLDPDDKVLSRNKLSNLAAYNLGAVFTYGNISCAASYGNLGKSLTSKTYHKVGRNTQHYKGAIAYGQGPMKTSVSYFRSLRYKNTIDTVSLGTQYLVTPGLLPYAEISYFQAKGRPVYFIEAPKTKTRGAVALIGARLKF</sequence>
<comment type="subcellular location">
    <subcellularLocation>
        <location evidence="1">Mitochondrion outer membrane</location>
    </subcellularLocation>
</comment>
<dbReference type="AlphaFoldDB" id="A0A9Q0N8Q6"/>
<dbReference type="SUPFAM" id="SSF56935">
    <property type="entry name" value="Porins"/>
    <property type="match status" value="1"/>
</dbReference>
<dbReference type="InterPro" id="IPR033900">
    <property type="entry name" value="Gram_neg_porin_domain"/>
</dbReference>
<comment type="caution">
    <text evidence="6">The sequence shown here is derived from an EMBL/GenBank/DDBJ whole genome shotgun (WGS) entry which is preliminary data.</text>
</comment>
<protein>
    <recommendedName>
        <fullName evidence="5">Porin domain-containing protein</fullName>
    </recommendedName>
</protein>
<evidence type="ECO:0000313" key="6">
    <source>
        <dbReference type="EMBL" id="KAJ6645126.1"/>
    </source>
</evidence>
<keyword evidence="7" id="KW-1185">Reference proteome</keyword>
<dbReference type="Proteomes" id="UP001151699">
    <property type="component" value="Chromosome A"/>
</dbReference>
<dbReference type="InterPro" id="IPR023614">
    <property type="entry name" value="Porin_dom_sf"/>
</dbReference>
<feature type="signal peptide" evidence="4">
    <location>
        <begin position="1"/>
        <end position="19"/>
    </location>
</feature>
<dbReference type="Pfam" id="PF13609">
    <property type="entry name" value="Porin_4"/>
    <property type="match status" value="1"/>
</dbReference>
<proteinExistence type="predicted"/>
<evidence type="ECO:0000256" key="2">
    <source>
        <dbReference type="ARBA" id="ARBA00022452"/>
    </source>
</evidence>
<keyword evidence="3" id="KW-1000">Mitochondrion outer membrane</keyword>
<keyword evidence="2" id="KW-0812">Transmembrane</keyword>